<name>A0A402D6E0_9BACT</name>
<proteinExistence type="predicted"/>
<keyword evidence="2" id="KW-1185">Reference proteome</keyword>
<dbReference type="EMBL" id="AP025739">
    <property type="protein sequence ID" value="BDI32065.1"/>
    <property type="molecule type" value="Genomic_DNA"/>
</dbReference>
<evidence type="ECO:0000313" key="1">
    <source>
        <dbReference type="EMBL" id="BDI32065.1"/>
    </source>
</evidence>
<reference evidence="1 2" key="1">
    <citation type="journal article" date="2019" name="Int. J. Syst. Evol. Microbiol.">
        <title>Capsulimonas corticalis gen. nov., sp. nov., an aerobic capsulated bacterium, of a novel bacterial order, Capsulimonadales ord. nov., of the class Armatimonadia of the phylum Armatimonadetes.</title>
        <authorList>
            <person name="Li J."/>
            <person name="Kudo C."/>
            <person name="Tonouchi A."/>
        </authorList>
    </citation>
    <scope>NUCLEOTIDE SEQUENCE [LARGE SCALE GENOMIC DNA]</scope>
    <source>
        <strain evidence="1 2">AX-7</strain>
    </source>
</reference>
<protein>
    <submittedName>
        <fullName evidence="1">Uncharacterized protein</fullName>
    </submittedName>
</protein>
<dbReference type="Proteomes" id="UP000287394">
    <property type="component" value="Chromosome"/>
</dbReference>
<dbReference type="KEGG" id="ccot:CCAX7_41160"/>
<dbReference type="Pfam" id="PF12138">
    <property type="entry name" value="Spherulin4"/>
    <property type="match status" value="2"/>
</dbReference>
<gene>
    <name evidence="1" type="ORF">CCAX7_41160</name>
</gene>
<dbReference type="RefSeq" id="WP_165864655.1">
    <property type="nucleotide sequence ID" value="NZ_AP025739.1"/>
</dbReference>
<organism evidence="1 2">
    <name type="scientific">Capsulimonas corticalis</name>
    <dbReference type="NCBI Taxonomy" id="2219043"/>
    <lineage>
        <taxon>Bacteria</taxon>
        <taxon>Bacillati</taxon>
        <taxon>Armatimonadota</taxon>
        <taxon>Armatimonadia</taxon>
        <taxon>Capsulimonadales</taxon>
        <taxon>Capsulimonadaceae</taxon>
        <taxon>Capsulimonas</taxon>
    </lineage>
</organism>
<dbReference type="AlphaFoldDB" id="A0A402D6E0"/>
<accession>A0A402D6E0</accession>
<evidence type="ECO:0000313" key="2">
    <source>
        <dbReference type="Proteomes" id="UP000287394"/>
    </source>
</evidence>
<dbReference type="InterPro" id="IPR021986">
    <property type="entry name" value="Spherulin4"/>
</dbReference>
<sequence>MKTKKIALVCSALACLSVGAPKAHADGMIIPAYLPLTDTTDWNIIANDATVLKNGTNALYKDYWVTVNGANGPYTTSADWTTAATRFNPIRANGGKIFGYVHTLTTPTSTTFRSLSSVEADITSWVAGYANIDGIWIDEYYPRYEIDYATGGTSPAFPNGTALAPYDTTYLNANGTYKTNYPQIDPPGGYYTQLTGWIRSTYPKLRIIGNAGGKFYSNQKNYTDLVDVTCSYEDSYANASASSWAALARQNTTTPKKQLVLIHSNTTDLAGAINAAISNGYNYFYTTSGVLSNNAWGSIPSYFDTEVSSIANHS</sequence>